<dbReference type="Proteomes" id="UP001189429">
    <property type="component" value="Unassembled WGS sequence"/>
</dbReference>
<gene>
    <name evidence="1" type="ORF">PCOR1329_LOCUS25641</name>
</gene>
<name>A0ABN9S1H0_9DINO</name>
<organism evidence="1 2">
    <name type="scientific">Prorocentrum cordatum</name>
    <dbReference type="NCBI Taxonomy" id="2364126"/>
    <lineage>
        <taxon>Eukaryota</taxon>
        <taxon>Sar</taxon>
        <taxon>Alveolata</taxon>
        <taxon>Dinophyceae</taxon>
        <taxon>Prorocentrales</taxon>
        <taxon>Prorocentraceae</taxon>
        <taxon>Prorocentrum</taxon>
    </lineage>
</organism>
<feature type="non-terminal residue" evidence="1">
    <location>
        <position position="440"/>
    </location>
</feature>
<protein>
    <recommendedName>
        <fullName evidence="3">RNA-directed DNA polymerase</fullName>
    </recommendedName>
</protein>
<comment type="caution">
    <text evidence="1">The sequence shown here is derived from an EMBL/GenBank/DDBJ whole genome shotgun (WGS) entry which is preliminary data.</text>
</comment>
<reference evidence="1" key="1">
    <citation type="submission" date="2023-10" db="EMBL/GenBank/DDBJ databases">
        <authorList>
            <person name="Chen Y."/>
            <person name="Shah S."/>
            <person name="Dougan E. K."/>
            <person name="Thang M."/>
            <person name="Chan C."/>
        </authorList>
    </citation>
    <scope>NUCLEOTIDE SEQUENCE [LARGE SCALE GENOMIC DNA]</scope>
</reference>
<evidence type="ECO:0000313" key="1">
    <source>
        <dbReference type="EMBL" id="CAK0825537.1"/>
    </source>
</evidence>
<keyword evidence="2" id="KW-1185">Reference proteome</keyword>
<accession>A0ABN9S1H0</accession>
<feature type="non-terminal residue" evidence="1">
    <location>
        <position position="1"/>
    </location>
</feature>
<proteinExistence type="predicted"/>
<evidence type="ECO:0000313" key="2">
    <source>
        <dbReference type="Proteomes" id="UP001189429"/>
    </source>
</evidence>
<dbReference type="EMBL" id="CAUYUJ010008988">
    <property type="protein sequence ID" value="CAK0825537.1"/>
    <property type="molecule type" value="Genomic_DNA"/>
</dbReference>
<sequence length="440" mass="49039">RPITMAWRTAAKWMAHIGRERGRLRELVARSQLAHTCTPFTPSQCTIILAALRDVELVLANVLRSKVVISLLPMQLVSFLELGIDTLAPQTFGGLQDAAQKEADRLSKADISAASRAWAPWARGAFARGASVAHKASKVPVPDEILPWIRLRDGMQPYALINNDLREWAEIWDRLWAMMCRIPKPDSGHRLIAVLDSFLRILGRCTSSDGAFENNLQAETGVLKGFFVASALLDLTKAYDMARPSQLFKEGPFWGYPPRMMWMLIQQYCMPRRLKGHGSISEQAPVPLQPRMLVDDVSIQYVGPGKAGIARLAKAVELFQQDSRDLSSRFNFKKSGLVLTTRASRAEAVRLRGRIPVRSWMRNLGHETMGVRPSRQQERMRANQMLKRKRRLLMFKGVAGRTSSILWRSGAQPSVGHGAGVAGVSGEVLKQMRSVAALVA</sequence>
<evidence type="ECO:0008006" key="3">
    <source>
        <dbReference type="Google" id="ProtNLM"/>
    </source>
</evidence>